<dbReference type="OrthoDB" id="3794732at2759"/>
<dbReference type="EMBL" id="ML978967">
    <property type="protein sequence ID" value="KAF1929084.1"/>
    <property type="molecule type" value="Genomic_DNA"/>
</dbReference>
<dbReference type="AlphaFoldDB" id="A0A6A5RPV5"/>
<reference evidence="1" key="1">
    <citation type="journal article" date="2020" name="Stud. Mycol.">
        <title>101 Dothideomycetes genomes: a test case for predicting lifestyles and emergence of pathogens.</title>
        <authorList>
            <person name="Haridas S."/>
            <person name="Albert R."/>
            <person name="Binder M."/>
            <person name="Bloem J."/>
            <person name="Labutti K."/>
            <person name="Salamov A."/>
            <person name="Andreopoulos B."/>
            <person name="Baker S."/>
            <person name="Barry K."/>
            <person name="Bills G."/>
            <person name="Bluhm B."/>
            <person name="Cannon C."/>
            <person name="Castanera R."/>
            <person name="Culley D."/>
            <person name="Daum C."/>
            <person name="Ezra D."/>
            <person name="Gonzalez J."/>
            <person name="Henrissat B."/>
            <person name="Kuo A."/>
            <person name="Liang C."/>
            <person name="Lipzen A."/>
            <person name="Lutzoni F."/>
            <person name="Magnuson J."/>
            <person name="Mondo S."/>
            <person name="Nolan M."/>
            <person name="Ohm R."/>
            <person name="Pangilinan J."/>
            <person name="Park H.-J."/>
            <person name="Ramirez L."/>
            <person name="Alfaro M."/>
            <person name="Sun H."/>
            <person name="Tritt A."/>
            <person name="Yoshinaga Y."/>
            <person name="Zwiers L.-H."/>
            <person name="Turgeon B."/>
            <person name="Goodwin S."/>
            <person name="Spatafora J."/>
            <person name="Crous P."/>
            <person name="Grigoriev I."/>
        </authorList>
    </citation>
    <scope>NUCLEOTIDE SEQUENCE</scope>
    <source>
        <strain evidence="1">CBS 183.55</strain>
    </source>
</reference>
<sequence>MAASSSKIKKAAKAKLQLVPLVSEILITPQPAKADTKTNPKNSKVDTKQRLKLAPLVSAWSFYHQPFRGHSSNSWQQQKAKNSSGLPFLPPLDHHTFSRFDKIRRQTNNDYGELVEVQTNDGTIYNVHRRVLDQNLLFKKMWEEALKKNPRQFWVPDTVSILRWRPVADFARVSPTYIHWLYNSNLPTAIIDVSNERIISTVLVRLVQEYIVGQTIDGGC</sequence>
<proteinExistence type="predicted"/>
<gene>
    <name evidence="1" type="ORF">M421DRAFT_420309</name>
</gene>
<evidence type="ECO:0000313" key="2">
    <source>
        <dbReference type="Proteomes" id="UP000800082"/>
    </source>
</evidence>
<protein>
    <submittedName>
        <fullName evidence="1">Uncharacterized protein</fullName>
    </submittedName>
</protein>
<dbReference type="Proteomes" id="UP000800082">
    <property type="component" value="Unassembled WGS sequence"/>
</dbReference>
<dbReference type="RefSeq" id="XP_033449332.1">
    <property type="nucleotide sequence ID" value="XM_033592434.1"/>
</dbReference>
<evidence type="ECO:0000313" key="1">
    <source>
        <dbReference type="EMBL" id="KAF1929084.1"/>
    </source>
</evidence>
<organism evidence="1 2">
    <name type="scientific">Didymella exigua CBS 183.55</name>
    <dbReference type="NCBI Taxonomy" id="1150837"/>
    <lineage>
        <taxon>Eukaryota</taxon>
        <taxon>Fungi</taxon>
        <taxon>Dikarya</taxon>
        <taxon>Ascomycota</taxon>
        <taxon>Pezizomycotina</taxon>
        <taxon>Dothideomycetes</taxon>
        <taxon>Pleosporomycetidae</taxon>
        <taxon>Pleosporales</taxon>
        <taxon>Pleosporineae</taxon>
        <taxon>Didymellaceae</taxon>
        <taxon>Didymella</taxon>
    </lineage>
</organism>
<keyword evidence="2" id="KW-1185">Reference proteome</keyword>
<dbReference type="GeneID" id="54350102"/>
<name>A0A6A5RPV5_9PLEO</name>
<accession>A0A6A5RPV5</accession>